<dbReference type="InterPro" id="IPR013106">
    <property type="entry name" value="Ig_V-set"/>
</dbReference>
<evidence type="ECO:0000256" key="2">
    <source>
        <dbReference type="ARBA" id="ARBA00023130"/>
    </source>
</evidence>
<accession>A0A8C1S0Z1</accession>
<evidence type="ECO:0000313" key="8">
    <source>
        <dbReference type="Proteomes" id="UP000694700"/>
    </source>
</evidence>
<dbReference type="Pfam" id="PF07686">
    <property type="entry name" value="V-set"/>
    <property type="match status" value="1"/>
</dbReference>
<keyword evidence="3" id="KW-0675">Receptor</keyword>
<dbReference type="InterPro" id="IPR036179">
    <property type="entry name" value="Ig-like_dom_sf"/>
</dbReference>
<protein>
    <submittedName>
        <fullName evidence="7">T-cell receptor alpha/delta variable 3.0.3</fullName>
    </submittedName>
</protein>
<dbReference type="InterPro" id="IPR003599">
    <property type="entry name" value="Ig_sub"/>
</dbReference>
<dbReference type="Ensembl" id="ENSCCRT00020082425.1">
    <property type="protein sequence ID" value="ENSCCRP00020075153.1"/>
    <property type="gene ID" value="ENSCCRG00020035021.1"/>
</dbReference>
<keyword evidence="5" id="KW-1279">T cell receptor</keyword>
<dbReference type="SMART" id="SM00406">
    <property type="entry name" value="IGv"/>
    <property type="match status" value="1"/>
</dbReference>
<dbReference type="AlphaFoldDB" id="A0A8C1S0Z1"/>
<dbReference type="Gene3D" id="2.60.40.10">
    <property type="entry name" value="Immunoglobulins"/>
    <property type="match status" value="1"/>
</dbReference>
<dbReference type="InterPro" id="IPR051287">
    <property type="entry name" value="TCR_variable_region"/>
</dbReference>
<organism evidence="7 8">
    <name type="scientific">Cyprinus carpio</name>
    <name type="common">Common carp</name>
    <dbReference type="NCBI Taxonomy" id="7962"/>
    <lineage>
        <taxon>Eukaryota</taxon>
        <taxon>Metazoa</taxon>
        <taxon>Chordata</taxon>
        <taxon>Craniata</taxon>
        <taxon>Vertebrata</taxon>
        <taxon>Euteleostomi</taxon>
        <taxon>Actinopterygii</taxon>
        <taxon>Neopterygii</taxon>
        <taxon>Teleostei</taxon>
        <taxon>Ostariophysi</taxon>
        <taxon>Cypriniformes</taxon>
        <taxon>Cyprinidae</taxon>
        <taxon>Cyprininae</taxon>
        <taxon>Cyprinus</taxon>
    </lineage>
</organism>
<dbReference type="SUPFAM" id="SSF48726">
    <property type="entry name" value="Immunoglobulin"/>
    <property type="match status" value="1"/>
</dbReference>
<evidence type="ECO:0000256" key="3">
    <source>
        <dbReference type="ARBA" id="ARBA00023170"/>
    </source>
</evidence>
<evidence type="ECO:0000256" key="1">
    <source>
        <dbReference type="ARBA" id="ARBA00022729"/>
    </source>
</evidence>
<dbReference type="Proteomes" id="UP000694700">
    <property type="component" value="Unplaced"/>
</dbReference>
<dbReference type="PROSITE" id="PS50835">
    <property type="entry name" value="IG_LIKE"/>
    <property type="match status" value="1"/>
</dbReference>
<evidence type="ECO:0000313" key="7">
    <source>
        <dbReference type="Ensembl" id="ENSCCRP00015001125.1"/>
    </source>
</evidence>
<name>A0A8C1S0Z1_CYPCA</name>
<dbReference type="InterPro" id="IPR007110">
    <property type="entry name" value="Ig-like_dom"/>
</dbReference>
<dbReference type="InterPro" id="IPR013783">
    <property type="entry name" value="Ig-like_fold"/>
</dbReference>
<dbReference type="PANTHER" id="PTHR19367">
    <property type="entry name" value="T-CELL RECEPTOR ALPHA CHAIN V REGION"/>
    <property type="match status" value="1"/>
</dbReference>
<evidence type="ECO:0000256" key="4">
    <source>
        <dbReference type="ARBA" id="ARBA00023319"/>
    </source>
</evidence>
<dbReference type="GO" id="GO:0042101">
    <property type="term" value="C:T cell receptor complex"/>
    <property type="evidence" value="ECO:0007669"/>
    <property type="project" value="UniProtKB-KW"/>
</dbReference>
<keyword evidence="5" id="KW-0391">Immunity</keyword>
<keyword evidence="4" id="KW-0393">Immunoglobulin domain</keyword>
<dbReference type="PANTHER" id="PTHR19367:SF18">
    <property type="entry name" value="T CELL RECEPTOR ALPHA VARIABLE 16"/>
    <property type="match status" value="1"/>
</dbReference>
<evidence type="ECO:0000256" key="5">
    <source>
        <dbReference type="ARBA" id="ARBA00043266"/>
    </source>
</evidence>
<dbReference type="Proteomes" id="UP000694701">
    <property type="component" value="Unplaced"/>
</dbReference>
<feature type="domain" description="Ig-like" evidence="6">
    <location>
        <begin position="1"/>
        <end position="88"/>
    </location>
</feature>
<keyword evidence="1" id="KW-0732">Signal</keyword>
<evidence type="ECO:0000259" key="6">
    <source>
        <dbReference type="PROSITE" id="PS50835"/>
    </source>
</evidence>
<sequence length="111" mass="12816">MIFSLFKEQYVLAGKDITLSCNYSGYVQNLQWYRQYPRSKPENIIFHTEGNHQSESKLRLYAVADKGIKLMNLSISSTKLEDSALYYCALEPTVTGNTAALYKNFLMDYSY</sequence>
<keyword evidence="2" id="KW-1064">Adaptive immunity</keyword>
<dbReference type="GO" id="GO:0002250">
    <property type="term" value="P:adaptive immune response"/>
    <property type="evidence" value="ECO:0007669"/>
    <property type="project" value="UniProtKB-KW"/>
</dbReference>
<dbReference type="Ensembl" id="ENSCCRT00015001215.1">
    <property type="protein sequence ID" value="ENSCCRP00015001125.1"/>
    <property type="gene ID" value="ENSCCRG00015000747.1"/>
</dbReference>
<dbReference type="SMART" id="SM00409">
    <property type="entry name" value="IG"/>
    <property type="match status" value="1"/>
</dbReference>
<proteinExistence type="predicted"/>
<reference evidence="7" key="1">
    <citation type="submission" date="2025-05" db="UniProtKB">
        <authorList>
            <consortium name="Ensembl"/>
        </authorList>
    </citation>
    <scope>IDENTIFICATION</scope>
</reference>